<comment type="pathway">
    <text evidence="7">Amino-acid biosynthesis; L-arginine biosynthesis [regulation].</text>
</comment>
<keyword evidence="6 7" id="KW-0804">Transcription</keyword>
<dbReference type="SUPFAM" id="SSF55252">
    <property type="entry name" value="C-terminal domain of arginine repressor"/>
    <property type="match status" value="1"/>
</dbReference>
<dbReference type="NCBIfam" id="TIGR01529">
    <property type="entry name" value="argR_whole"/>
    <property type="match status" value="1"/>
</dbReference>
<evidence type="ECO:0000256" key="5">
    <source>
        <dbReference type="ARBA" id="ARBA00023125"/>
    </source>
</evidence>
<protein>
    <recommendedName>
        <fullName evidence="7 8">Arginine repressor</fullName>
    </recommendedName>
</protein>
<dbReference type="EMBL" id="JAJEPW010000011">
    <property type="protein sequence ID" value="MCC2128967.1"/>
    <property type="molecule type" value="Genomic_DNA"/>
</dbReference>
<dbReference type="RefSeq" id="WP_296836268.1">
    <property type="nucleotide sequence ID" value="NZ_JAJEPW010000011.1"/>
</dbReference>
<dbReference type="InterPro" id="IPR020900">
    <property type="entry name" value="Arg_repress_DNA-bd"/>
</dbReference>
<dbReference type="Pfam" id="PF02863">
    <property type="entry name" value="Arg_repressor_C"/>
    <property type="match status" value="1"/>
</dbReference>
<comment type="subcellular location">
    <subcellularLocation>
        <location evidence="1 7">Cytoplasm</location>
    </subcellularLocation>
</comment>
<proteinExistence type="inferred from homology"/>
<dbReference type="GO" id="GO:0003677">
    <property type="term" value="F:DNA binding"/>
    <property type="evidence" value="ECO:0007669"/>
    <property type="project" value="UniProtKB-KW"/>
</dbReference>
<comment type="function">
    <text evidence="7">Regulates arginine biosynthesis genes.</text>
</comment>
<evidence type="ECO:0000256" key="3">
    <source>
        <dbReference type="ARBA" id="ARBA00022490"/>
    </source>
</evidence>
<evidence type="ECO:0000256" key="4">
    <source>
        <dbReference type="ARBA" id="ARBA00023015"/>
    </source>
</evidence>
<reference evidence="11" key="1">
    <citation type="submission" date="2021-10" db="EMBL/GenBank/DDBJ databases">
        <title>Anaerobic single-cell dispensing facilitates the cultivation of human gut bacteria.</title>
        <authorList>
            <person name="Afrizal A."/>
        </authorList>
    </citation>
    <scope>NUCLEOTIDE SEQUENCE</scope>
    <source>
        <strain evidence="11">CLA-AA-H272</strain>
    </source>
</reference>
<evidence type="ECO:0000256" key="1">
    <source>
        <dbReference type="ARBA" id="ARBA00004496"/>
    </source>
</evidence>
<dbReference type="Gene3D" id="1.10.10.10">
    <property type="entry name" value="Winged helix-like DNA-binding domain superfamily/Winged helix DNA-binding domain"/>
    <property type="match status" value="1"/>
</dbReference>
<dbReference type="GO" id="GO:0034618">
    <property type="term" value="F:arginine binding"/>
    <property type="evidence" value="ECO:0007669"/>
    <property type="project" value="InterPro"/>
</dbReference>
<keyword evidence="12" id="KW-1185">Reference proteome</keyword>
<keyword evidence="7" id="KW-0028">Amino-acid biosynthesis</keyword>
<keyword evidence="3 7" id="KW-0963">Cytoplasm</keyword>
<dbReference type="AlphaFoldDB" id="A0AAE3ADT9"/>
<dbReference type="Pfam" id="PF01316">
    <property type="entry name" value="Arg_repressor"/>
    <property type="match status" value="1"/>
</dbReference>
<dbReference type="GO" id="GO:0051259">
    <property type="term" value="P:protein complex oligomerization"/>
    <property type="evidence" value="ECO:0007669"/>
    <property type="project" value="InterPro"/>
</dbReference>
<dbReference type="Gene3D" id="3.30.1360.40">
    <property type="match status" value="1"/>
</dbReference>
<dbReference type="PANTHER" id="PTHR34471">
    <property type="entry name" value="ARGININE REPRESSOR"/>
    <property type="match status" value="1"/>
</dbReference>
<dbReference type="GO" id="GO:0005737">
    <property type="term" value="C:cytoplasm"/>
    <property type="evidence" value="ECO:0007669"/>
    <property type="project" value="UniProtKB-SubCell"/>
</dbReference>
<comment type="caution">
    <text evidence="11">The sequence shown here is derived from an EMBL/GenBank/DDBJ whole genome shotgun (WGS) entry which is preliminary data.</text>
</comment>
<dbReference type="Proteomes" id="UP001199319">
    <property type="component" value="Unassembled WGS sequence"/>
</dbReference>
<dbReference type="InterPro" id="IPR036388">
    <property type="entry name" value="WH-like_DNA-bd_sf"/>
</dbReference>
<evidence type="ECO:0000259" key="9">
    <source>
        <dbReference type="Pfam" id="PF01316"/>
    </source>
</evidence>
<dbReference type="InterPro" id="IPR036251">
    <property type="entry name" value="Arg_repress_C_sf"/>
</dbReference>
<dbReference type="GO" id="GO:0006526">
    <property type="term" value="P:L-arginine biosynthetic process"/>
    <property type="evidence" value="ECO:0007669"/>
    <property type="project" value="UniProtKB-KW"/>
</dbReference>
<evidence type="ECO:0000313" key="11">
    <source>
        <dbReference type="EMBL" id="MCC2128967.1"/>
    </source>
</evidence>
<keyword evidence="7" id="KW-0678">Repressor</keyword>
<organism evidence="11 12">
    <name type="scientific">Brotocaccenecus cirricatena</name>
    <dbReference type="NCBI Taxonomy" id="3064195"/>
    <lineage>
        <taxon>Bacteria</taxon>
        <taxon>Bacillati</taxon>
        <taxon>Bacillota</taxon>
        <taxon>Clostridia</taxon>
        <taxon>Eubacteriales</taxon>
        <taxon>Oscillospiraceae</taxon>
        <taxon>Brotocaccenecus</taxon>
    </lineage>
</organism>
<evidence type="ECO:0000256" key="7">
    <source>
        <dbReference type="HAMAP-Rule" id="MF_00173"/>
    </source>
</evidence>
<dbReference type="InterPro" id="IPR001669">
    <property type="entry name" value="Arg_repress"/>
</dbReference>
<keyword evidence="5 7" id="KW-0238">DNA-binding</keyword>
<keyword evidence="7" id="KW-0055">Arginine biosynthesis</keyword>
<comment type="similarity">
    <text evidence="2 7">Belongs to the ArgR family.</text>
</comment>
<dbReference type="InterPro" id="IPR020899">
    <property type="entry name" value="Arg_repress_C"/>
</dbReference>
<dbReference type="InterPro" id="IPR036390">
    <property type="entry name" value="WH_DNA-bd_sf"/>
</dbReference>
<accession>A0AAE3ADT9</accession>
<evidence type="ECO:0000313" key="12">
    <source>
        <dbReference type="Proteomes" id="UP001199319"/>
    </source>
</evidence>
<evidence type="ECO:0000259" key="10">
    <source>
        <dbReference type="Pfam" id="PF02863"/>
    </source>
</evidence>
<sequence length="150" mass="16753">MKNDRQNQLLQIISEEIIETQEQLLERLQAKGIKSTQATISRDIKELHLIKEPAGQGRYRYAVSAHRTKLNFADKLRTIFRESVLTVDNAQNIVVIKTLPGLANAAGSAVDGMDVPYLVGSLAGDDTALLIMRDTESALDFTEEIKEMLR</sequence>
<dbReference type="HAMAP" id="MF_00173">
    <property type="entry name" value="Arg_repressor"/>
    <property type="match status" value="1"/>
</dbReference>
<evidence type="ECO:0000256" key="2">
    <source>
        <dbReference type="ARBA" id="ARBA00008316"/>
    </source>
</evidence>
<evidence type="ECO:0000256" key="6">
    <source>
        <dbReference type="ARBA" id="ARBA00023163"/>
    </source>
</evidence>
<gene>
    <name evidence="7 11" type="primary">argR</name>
    <name evidence="11" type="ORF">LKD37_05450</name>
</gene>
<feature type="domain" description="Arginine repressor C-terminal" evidence="10">
    <location>
        <begin position="80"/>
        <end position="146"/>
    </location>
</feature>
<keyword evidence="4 7" id="KW-0805">Transcription regulation</keyword>
<dbReference type="PRINTS" id="PR01467">
    <property type="entry name" value="ARGREPRESSOR"/>
</dbReference>
<name>A0AAE3ADT9_9FIRM</name>
<dbReference type="PANTHER" id="PTHR34471:SF1">
    <property type="entry name" value="ARGININE REPRESSOR"/>
    <property type="match status" value="1"/>
</dbReference>
<dbReference type="GO" id="GO:0003700">
    <property type="term" value="F:DNA-binding transcription factor activity"/>
    <property type="evidence" value="ECO:0007669"/>
    <property type="project" value="UniProtKB-UniRule"/>
</dbReference>
<evidence type="ECO:0000256" key="8">
    <source>
        <dbReference type="NCBIfam" id="TIGR01529"/>
    </source>
</evidence>
<feature type="domain" description="Arginine repressor DNA-binding" evidence="9">
    <location>
        <begin position="2"/>
        <end position="66"/>
    </location>
</feature>
<dbReference type="GO" id="GO:1900079">
    <property type="term" value="P:regulation of arginine biosynthetic process"/>
    <property type="evidence" value="ECO:0007669"/>
    <property type="project" value="UniProtKB-UniRule"/>
</dbReference>
<dbReference type="SUPFAM" id="SSF46785">
    <property type="entry name" value="Winged helix' DNA-binding domain"/>
    <property type="match status" value="1"/>
</dbReference>